<dbReference type="InterPro" id="IPR003497">
    <property type="entry name" value="BRO_N_domain"/>
</dbReference>
<accession>A0A844GAG1</accession>
<organism evidence="2 3">
    <name type="scientific">Paludibacterium denitrificans</name>
    <dbReference type="NCBI Taxonomy" id="2675226"/>
    <lineage>
        <taxon>Bacteria</taxon>
        <taxon>Pseudomonadati</taxon>
        <taxon>Pseudomonadota</taxon>
        <taxon>Betaproteobacteria</taxon>
        <taxon>Neisseriales</taxon>
        <taxon>Chromobacteriaceae</taxon>
        <taxon>Paludibacterium</taxon>
    </lineage>
</organism>
<dbReference type="Pfam" id="PF02498">
    <property type="entry name" value="Bro-N"/>
    <property type="match status" value="1"/>
</dbReference>
<protein>
    <recommendedName>
        <fullName evidence="1">Bro-N domain-containing protein</fullName>
    </recommendedName>
</protein>
<dbReference type="SMART" id="SM01040">
    <property type="entry name" value="Bro-N"/>
    <property type="match status" value="1"/>
</dbReference>
<dbReference type="PANTHER" id="PTHR36180:SF2">
    <property type="entry name" value="BRO FAMILY PROTEIN"/>
    <property type="match status" value="1"/>
</dbReference>
<evidence type="ECO:0000313" key="2">
    <source>
        <dbReference type="EMBL" id="MTD33436.1"/>
    </source>
</evidence>
<dbReference type="PROSITE" id="PS51750">
    <property type="entry name" value="BRO_N"/>
    <property type="match status" value="1"/>
</dbReference>
<sequence>MNIEVTTFQQNTHELTASIRVIRDANGDPWFIAKDVCETLGLGNPTKALLALDDDEKKTEKLSGFRGSSVNLISESGMYALIVRSNKAEAKRFRKWVTSDVLPSIRKHGAYVKGAEQLSPEAQTEFYRIVQNQLTHALQRHDRLTQHDHWRTPVQQQARSKIAAAKVAEQLGLPLHLVETCADSGVANTLQALAAK</sequence>
<dbReference type="RefSeq" id="WP_230370365.1">
    <property type="nucleotide sequence ID" value="NZ_WLYX01000001.1"/>
</dbReference>
<gene>
    <name evidence="2" type="ORF">GKE73_10965</name>
</gene>
<proteinExistence type="predicted"/>
<reference evidence="2 3" key="1">
    <citation type="submission" date="2019-11" db="EMBL/GenBank/DDBJ databases">
        <title>Draft genome sequence of Paludibacterium sp. dN18-1.</title>
        <authorList>
            <person name="Im W.-T."/>
        </authorList>
    </citation>
    <scope>NUCLEOTIDE SEQUENCE [LARGE SCALE GENOMIC DNA]</scope>
    <source>
        <strain evidence="3">dN 18-1</strain>
    </source>
</reference>
<dbReference type="PANTHER" id="PTHR36180">
    <property type="entry name" value="DNA-BINDING PROTEIN-RELATED-RELATED"/>
    <property type="match status" value="1"/>
</dbReference>
<name>A0A844GAG1_9NEIS</name>
<keyword evidence="3" id="KW-1185">Reference proteome</keyword>
<dbReference type="EMBL" id="WLYX01000001">
    <property type="protein sequence ID" value="MTD33436.1"/>
    <property type="molecule type" value="Genomic_DNA"/>
</dbReference>
<dbReference type="AlphaFoldDB" id="A0A844GAG1"/>
<feature type="domain" description="Bro-N" evidence="1">
    <location>
        <begin position="16"/>
        <end position="109"/>
    </location>
</feature>
<evidence type="ECO:0000313" key="3">
    <source>
        <dbReference type="Proteomes" id="UP000446658"/>
    </source>
</evidence>
<comment type="caution">
    <text evidence="2">The sequence shown here is derived from an EMBL/GenBank/DDBJ whole genome shotgun (WGS) entry which is preliminary data.</text>
</comment>
<evidence type="ECO:0000259" key="1">
    <source>
        <dbReference type="PROSITE" id="PS51750"/>
    </source>
</evidence>
<dbReference type="Proteomes" id="UP000446658">
    <property type="component" value="Unassembled WGS sequence"/>
</dbReference>